<feature type="transmembrane region" description="Helical" evidence="1">
    <location>
        <begin position="48"/>
        <end position="65"/>
    </location>
</feature>
<keyword evidence="3" id="KW-1185">Reference proteome</keyword>
<evidence type="ECO:0000256" key="1">
    <source>
        <dbReference type="SAM" id="Phobius"/>
    </source>
</evidence>
<dbReference type="Proteomes" id="UP001321479">
    <property type="component" value="Segment"/>
</dbReference>
<proteinExistence type="predicted"/>
<sequence>MYTSIYQNSYVAFIVTFIVLCIIFYFFKIGYTTTISNGNITKKFSWKYPLAISLIVWVVWYFWLYPPSNIKSQSKNLDSVSTINGNTGNNLQTQQINMYDWN</sequence>
<evidence type="ECO:0000313" key="2">
    <source>
        <dbReference type="EMBL" id="BCS83136.1"/>
    </source>
</evidence>
<dbReference type="RefSeq" id="YP_010841744.1">
    <property type="nucleotide sequence ID" value="NC_079139.1"/>
</dbReference>
<keyword evidence="1" id="KW-0472">Membrane</keyword>
<keyword evidence="1" id="KW-1133">Transmembrane helix</keyword>
<protein>
    <submittedName>
        <fullName evidence="2">Uncharacterized protein</fullName>
    </submittedName>
</protein>
<dbReference type="EMBL" id="AP024483">
    <property type="protein sequence ID" value="BCS83136.1"/>
    <property type="molecule type" value="Genomic_DNA"/>
</dbReference>
<keyword evidence="1" id="KW-0812">Transmembrane</keyword>
<evidence type="ECO:0000313" key="3">
    <source>
        <dbReference type="Proteomes" id="UP001321479"/>
    </source>
</evidence>
<reference evidence="2 3" key="1">
    <citation type="submission" date="2021-02" db="EMBL/GenBank/DDBJ databases">
        <title>Cotonvirus japonicus, which uses Golgi apparatus of host cells for its virion factory, phylogenetically links tailed tupanvirus and icosahedral mimivirus.</title>
        <authorList>
            <person name="Takahashi H."/>
            <person name="Fukaya S."/>
            <person name="Song C."/>
            <person name="Murata K."/>
            <person name="Takemura M."/>
        </authorList>
    </citation>
    <scope>NUCLEOTIDE SEQUENCE [LARGE SCALE GENOMIC DNA]</scope>
</reference>
<name>A0ABM7NSP3_9VIRU</name>
<accession>A0ABM7NSP3</accession>
<feature type="transmembrane region" description="Helical" evidence="1">
    <location>
        <begin position="6"/>
        <end position="27"/>
    </location>
</feature>
<organism evidence="2 3">
    <name type="scientific">Cotonvirus japonicus</name>
    <dbReference type="NCBI Taxonomy" id="2811091"/>
    <lineage>
        <taxon>Viruses</taxon>
        <taxon>Varidnaviria</taxon>
        <taxon>Bamfordvirae</taxon>
        <taxon>Nucleocytoviricota</taxon>
        <taxon>Megaviricetes</taxon>
        <taxon>Imitervirales</taxon>
        <taxon>Mimiviridae</taxon>
        <taxon>Megamimivirinae</taxon>
        <taxon>Cotonvirus</taxon>
        <taxon>Cotonvirus japonicum</taxon>
    </lineage>
</organism>
<dbReference type="GeneID" id="80558341"/>